<dbReference type="PANTHER" id="PTHR30629">
    <property type="entry name" value="PROPHAGE INTEGRASE"/>
    <property type="match status" value="1"/>
</dbReference>
<comment type="similarity">
    <text evidence="2">Belongs to the 'phage' integrase family.</text>
</comment>
<dbReference type="Gene3D" id="1.10.443.10">
    <property type="entry name" value="Intergrase catalytic core"/>
    <property type="match status" value="1"/>
</dbReference>
<dbReference type="Proteomes" id="UP000030008">
    <property type="component" value="Unassembled WGS sequence"/>
</dbReference>
<keyword evidence="3" id="KW-0229">DNA integration</keyword>
<dbReference type="EMBL" id="JQIF01000143">
    <property type="protein sequence ID" value="KGJ51107.1"/>
    <property type="molecule type" value="Genomic_DNA"/>
</dbReference>
<evidence type="ECO:0000256" key="1">
    <source>
        <dbReference type="ARBA" id="ARBA00003283"/>
    </source>
</evidence>
<dbReference type="CDD" id="cd01189">
    <property type="entry name" value="INT_ICEBs1_C_like"/>
    <property type="match status" value="1"/>
</dbReference>
<evidence type="ECO:0000256" key="3">
    <source>
        <dbReference type="ARBA" id="ARBA00022908"/>
    </source>
</evidence>
<proteinExistence type="inferred from homology"/>
<reference evidence="9 10" key="1">
    <citation type="submission" date="2014-08" db="EMBL/GenBank/DDBJ databases">
        <title>Clostridium innocuum, an unnegligible vancomycin-resistant pathogen causing extra-intestinal infections.</title>
        <authorList>
            <person name="Feng Y."/>
            <person name="Chiu C.-H."/>
        </authorList>
    </citation>
    <scope>NUCLEOTIDE SEQUENCE [LARGE SCALE GENOMIC DNA]</scope>
    <source>
        <strain evidence="9 10">AN88</strain>
    </source>
</reference>
<name>A0A099I1G8_CLOIN</name>
<feature type="domain" description="Tyr recombinase" evidence="7">
    <location>
        <begin position="168"/>
        <end position="395"/>
    </location>
</feature>
<keyword evidence="5" id="KW-0233">DNA recombination</keyword>
<accession>A0A099I1G8</accession>
<dbReference type="PROSITE" id="PS51898">
    <property type="entry name" value="TYR_RECOMBINASE"/>
    <property type="match status" value="1"/>
</dbReference>
<dbReference type="PROSITE" id="PS51900">
    <property type="entry name" value="CB"/>
    <property type="match status" value="1"/>
</dbReference>
<dbReference type="Gene3D" id="1.10.150.130">
    <property type="match status" value="1"/>
</dbReference>
<evidence type="ECO:0000256" key="4">
    <source>
        <dbReference type="ARBA" id="ARBA00023125"/>
    </source>
</evidence>
<evidence type="ECO:0000256" key="5">
    <source>
        <dbReference type="ARBA" id="ARBA00023172"/>
    </source>
</evidence>
<dbReference type="RefSeq" id="WP_015535458.1">
    <property type="nucleotide sequence ID" value="NZ_JQIF01000143.1"/>
</dbReference>
<dbReference type="InterPro" id="IPR044068">
    <property type="entry name" value="CB"/>
</dbReference>
<dbReference type="InterPro" id="IPR010998">
    <property type="entry name" value="Integrase_recombinase_N"/>
</dbReference>
<dbReference type="GO" id="GO:0006310">
    <property type="term" value="P:DNA recombination"/>
    <property type="evidence" value="ECO:0007669"/>
    <property type="project" value="UniProtKB-KW"/>
</dbReference>
<dbReference type="SUPFAM" id="SSF56349">
    <property type="entry name" value="DNA breaking-rejoining enzymes"/>
    <property type="match status" value="1"/>
</dbReference>
<organism evidence="9 10">
    <name type="scientific">Clostridium innocuum</name>
    <dbReference type="NCBI Taxonomy" id="1522"/>
    <lineage>
        <taxon>Bacteria</taxon>
        <taxon>Bacillati</taxon>
        <taxon>Bacillota</taxon>
        <taxon>Clostridia</taxon>
        <taxon>Eubacteriales</taxon>
        <taxon>Clostridiaceae</taxon>
        <taxon>Clostridium</taxon>
    </lineage>
</organism>
<evidence type="ECO:0000259" key="8">
    <source>
        <dbReference type="PROSITE" id="PS51900"/>
    </source>
</evidence>
<dbReference type="Pfam" id="PF00589">
    <property type="entry name" value="Phage_integrase"/>
    <property type="match status" value="2"/>
</dbReference>
<evidence type="ECO:0000259" key="7">
    <source>
        <dbReference type="PROSITE" id="PS51898"/>
    </source>
</evidence>
<evidence type="ECO:0000256" key="6">
    <source>
        <dbReference type="PROSITE-ProRule" id="PRU01248"/>
    </source>
</evidence>
<comment type="caution">
    <text evidence="9">The sequence shown here is derived from an EMBL/GenBank/DDBJ whole genome shotgun (WGS) entry which is preliminary data.</text>
</comment>
<dbReference type="PANTHER" id="PTHR30629:SF2">
    <property type="entry name" value="PROPHAGE INTEGRASE INTS-RELATED"/>
    <property type="match status" value="1"/>
</dbReference>
<dbReference type="GO" id="GO:0015074">
    <property type="term" value="P:DNA integration"/>
    <property type="evidence" value="ECO:0007669"/>
    <property type="project" value="UniProtKB-KW"/>
</dbReference>
<comment type="function">
    <text evidence="1">Site-specific tyrosine recombinase, which acts by catalyzing the cutting and rejoining of the recombining DNA molecules.</text>
</comment>
<dbReference type="InterPro" id="IPR050808">
    <property type="entry name" value="Phage_Integrase"/>
</dbReference>
<dbReference type="AlphaFoldDB" id="A0A099I1G8"/>
<gene>
    <name evidence="9" type="ORF">CIAN88_22345</name>
</gene>
<evidence type="ECO:0000313" key="9">
    <source>
        <dbReference type="EMBL" id="KGJ51107.1"/>
    </source>
</evidence>
<dbReference type="InterPro" id="IPR013762">
    <property type="entry name" value="Integrase-like_cat_sf"/>
</dbReference>
<keyword evidence="4 6" id="KW-0238">DNA-binding</keyword>
<dbReference type="InterPro" id="IPR002104">
    <property type="entry name" value="Integrase_catalytic"/>
</dbReference>
<feature type="domain" description="Core-binding (CB)" evidence="8">
    <location>
        <begin position="65"/>
        <end position="145"/>
    </location>
</feature>
<protein>
    <submittedName>
        <fullName evidence="9">Integrase</fullName>
    </submittedName>
</protein>
<evidence type="ECO:0000256" key="2">
    <source>
        <dbReference type="ARBA" id="ARBA00008857"/>
    </source>
</evidence>
<sequence length="405" mass="45959">MATKRSRIPRYGTVEIKGHTYYKTYVMDSDGKQVALYEKTREALYDKELAALEQIDNATFRRKSPTVKEYCEKWLLMQSVHVRATTLTDYTSKVRRHIISSLGDTRMGDVTLDDIQIALVPVSKKSASVYKSVVILYKSIFRAAMDSKVIDKNPTIFLTAEGGGVPQQEKQALTDEQAKRLLEAVQGLQTHTFVMLGLYAGLRREEILALQWDSVFLNADAPYLKVCRAWHTEHNRPVILTELKTKAAERKIPLPENLAECLREVKAASTSEYVICNGDGNPLTYTQFKRLWQFVVTRTAKERSYYRYENGKRVKHTVCPVLGEKAAHNGKVVYSLDFEVTPHQLRHTYITNLIHASVDPKTVQYLAGHQNSKITMDIYAKVKYNKPDELAGIMAGAFALWDAAG</sequence>
<evidence type="ECO:0000313" key="10">
    <source>
        <dbReference type="Proteomes" id="UP000030008"/>
    </source>
</evidence>
<dbReference type="Pfam" id="PF14659">
    <property type="entry name" value="Phage_int_SAM_3"/>
    <property type="match status" value="1"/>
</dbReference>
<dbReference type="GO" id="GO:0003677">
    <property type="term" value="F:DNA binding"/>
    <property type="evidence" value="ECO:0007669"/>
    <property type="project" value="UniProtKB-UniRule"/>
</dbReference>
<dbReference type="InterPro" id="IPR004107">
    <property type="entry name" value="Integrase_SAM-like_N"/>
</dbReference>
<dbReference type="InterPro" id="IPR011010">
    <property type="entry name" value="DNA_brk_join_enz"/>
</dbReference>